<evidence type="ECO:0000313" key="6">
    <source>
        <dbReference type="Proteomes" id="UP000009168"/>
    </source>
</evidence>
<dbReference type="PANTHER" id="PTHR13052:SF3">
    <property type="entry name" value="NUCLEAR FACTOR RELATED TO KAPPA-B-BINDING PROTEIN"/>
    <property type="match status" value="1"/>
</dbReference>
<name>Q24FV3_TETTS</name>
<dbReference type="Pfam" id="PF25793">
    <property type="entry name" value="WHD_2nd_NFRKB"/>
    <property type="match status" value="1"/>
</dbReference>
<dbReference type="EMBL" id="GG662264">
    <property type="protein sequence ID" value="EAS06657.3"/>
    <property type="molecule type" value="Genomic_DNA"/>
</dbReference>
<evidence type="ECO:0000313" key="5">
    <source>
        <dbReference type="EMBL" id="EAS06657.3"/>
    </source>
</evidence>
<dbReference type="InterPro" id="IPR024867">
    <property type="entry name" value="NFRKB"/>
</dbReference>
<reference evidence="6" key="1">
    <citation type="journal article" date="2006" name="PLoS Biol.">
        <title>Macronuclear genome sequence of the ciliate Tetrahymena thermophila, a model eukaryote.</title>
        <authorList>
            <person name="Eisen J.A."/>
            <person name="Coyne R.S."/>
            <person name="Wu M."/>
            <person name="Wu D."/>
            <person name="Thiagarajan M."/>
            <person name="Wortman J.R."/>
            <person name="Badger J.H."/>
            <person name="Ren Q."/>
            <person name="Amedeo P."/>
            <person name="Jones K.M."/>
            <person name="Tallon L.J."/>
            <person name="Delcher A.L."/>
            <person name="Salzberg S.L."/>
            <person name="Silva J.C."/>
            <person name="Haas B.J."/>
            <person name="Majoros W.H."/>
            <person name="Farzad M."/>
            <person name="Carlton J.M."/>
            <person name="Smith R.K. Jr."/>
            <person name="Garg J."/>
            <person name="Pearlman R.E."/>
            <person name="Karrer K.M."/>
            <person name="Sun L."/>
            <person name="Manning G."/>
            <person name="Elde N.C."/>
            <person name="Turkewitz A.P."/>
            <person name="Asai D.J."/>
            <person name="Wilkes D.E."/>
            <person name="Wang Y."/>
            <person name="Cai H."/>
            <person name="Collins K."/>
            <person name="Stewart B.A."/>
            <person name="Lee S.R."/>
            <person name="Wilamowska K."/>
            <person name="Weinberg Z."/>
            <person name="Ruzzo W.L."/>
            <person name="Wloga D."/>
            <person name="Gaertig J."/>
            <person name="Frankel J."/>
            <person name="Tsao C.-C."/>
            <person name="Gorovsky M.A."/>
            <person name="Keeling P.J."/>
            <person name="Waller R.F."/>
            <person name="Patron N.J."/>
            <person name="Cherry J.M."/>
            <person name="Stover N.A."/>
            <person name="Krieger C.J."/>
            <person name="del Toro C."/>
            <person name="Ryder H.F."/>
            <person name="Williamson S.C."/>
            <person name="Barbeau R.A."/>
            <person name="Hamilton E.P."/>
            <person name="Orias E."/>
        </authorList>
    </citation>
    <scope>NUCLEOTIDE SEQUENCE [LARGE SCALE GENOMIC DNA]</scope>
    <source>
        <strain evidence="6">SB210</strain>
    </source>
</reference>
<accession>Q24FV3</accession>
<dbReference type="RefSeq" id="XP_001026902.3">
    <property type="nucleotide sequence ID" value="XM_001026902.3"/>
</dbReference>
<dbReference type="InterPro" id="IPR044867">
    <property type="entry name" value="DEUBAD_dom"/>
</dbReference>
<dbReference type="InParanoid" id="Q24FV3"/>
<feature type="compositionally biased region" description="Low complexity" evidence="3">
    <location>
        <begin position="273"/>
        <end position="288"/>
    </location>
</feature>
<dbReference type="PROSITE" id="PS51916">
    <property type="entry name" value="DEUBAD"/>
    <property type="match status" value="1"/>
</dbReference>
<feature type="domain" description="DEUBAD" evidence="4">
    <location>
        <begin position="81"/>
        <end position="197"/>
    </location>
</feature>
<dbReference type="AlphaFoldDB" id="Q24FV3"/>
<dbReference type="Proteomes" id="UP000009168">
    <property type="component" value="Unassembled WGS sequence"/>
</dbReference>
<dbReference type="GO" id="GO:0031011">
    <property type="term" value="C:Ino80 complex"/>
    <property type="evidence" value="ECO:0007669"/>
    <property type="project" value="InterPro"/>
</dbReference>
<dbReference type="PANTHER" id="PTHR13052">
    <property type="entry name" value="NFRKB-RELATED"/>
    <property type="match status" value="1"/>
</dbReference>
<dbReference type="KEGG" id="tet:TTHERM_00941420"/>
<organism evidence="5 6">
    <name type="scientific">Tetrahymena thermophila (strain SB210)</name>
    <dbReference type="NCBI Taxonomy" id="312017"/>
    <lineage>
        <taxon>Eukaryota</taxon>
        <taxon>Sar</taxon>
        <taxon>Alveolata</taxon>
        <taxon>Ciliophora</taxon>
        <taxon>Intramacronucleata</taxon>
        <taxon>Oligohymenophorea</taxon>
        <taxon>Hymenostomatida</taxon>
        <taxon>Tetrahymenina</taxon>
        <taxon>Tetrahymenidae</taxon>
        <taxon>Tetrahymena</taxon>
    </lineage>
</organism>
<feature type="compositionally biased region" description="Gly residues" evidence="3">
    <location>
        <begin position="263"/>
        <end position="272"/>
    </location>
</feature>
<dbReference type="OrthoDB" id="70874at2759"/>
<proteinExistence type="predicted"/>
<feature type="region of interest" description="Disordered" evidence="3">
    <location>
        <begin position="236"/>
        <end position="332"/>
    </location>
</feature>
<dbReference type="eggNOG" id="KOG1927">
    <property type="taxonomic scope" value="Eukaryota"/>
</dbReference>
<evidence type="ECO:0000256" key="1">
    <source>
        <dbReference type="ARBA" id="ARBA00004123"/>
    </source>
</evidence>
<dbReference type="HOGENOM" id="CLU_603363_0_0_1"/>
<protein>
    <submittedName>
        <fullName evidence="5">Kappab-binding family nuclear factor, putative</fullName>
    </submittedName>
</protein>
<keyword evidence="6" id="KW-1185">Reference proteome</keyword>
<keyword evidence="2" id="KW-0539">Nucleus</keyword>
<gene>
    <name evidence="5" type="ORF">TTHERM_00941420</name>
</gene>
<evidence type="ECO:0000256" key="2">
    <source>
        <dbReference type="ARBA" id="ARBA00023242"/>
    </source>
</evidence>
<evidence type="ECO:0000256" key="3">
    <source>
        <dbReference type="SAM" id="MobiDB-lite"/>
    </source>
</evidence>
<dbReference type="STRING" id="312017.Q24FV3"/>
<feature type="compositionally biased region" description="Polar residues" evidence="3">
    <location>
        <begin position="289"/>
        <end position="332"/>
    </location>
</feature>
<dbReference type="GeneID" id="7825354"/>
<comment type="subcellular location">
    <subcellularLocation>
        <location evidence="1">Nucleus</location>
    </subcellularLocation>
</comment>
<evidence type="ECO:0000259" key="4">
    <source>
        <dbReference type="PROSITE" id="PS51916"/>
    </source>
</evidence>
<sequence>MSKISQQYKEEDMFTKSQYLDTYTKIYTQIKKTMDNTLENALNQADVSDYSSDYGLDEELVFEEHSQVNLYIEGQEKLKVSEDLLNLDDLADFFDLNTLTSLLGKEELQNLRKLLPQQETEEQQNETMKMLFSGQSFKFGVNPLNEFLQKCKSGSYTTMRQQEQKIQRKMALQTLNKYYEDTLLEVKQKLVPETINRVKTLLKKRKAIKRVEELLSSDSDQSEKSFINLRPDVDFDEVSVGNSTDGSEEDRDNRRKKPQQYGNVGGAGGNNGGMQQANGIGNQNGKQNSSMSNGLVNGSKNNNTNAARSESNYNQNGSQIANSTRFDNNDSNSNIELMSEQQKSKYQTVIDTPQPYYKIKKSKVPVSQEWIDNYREQERQRYESPTKPWIYFLQDGSKTCVAPVCKKLNVSMQSRPRDHLFLKQKRSPYITILSLVRDACARLPNGQGTRYDICELLKESQYINQDLTYDKVSTIVSGALDRLHYLDDPAIKYDQEKKVWFYLHRDRELDDPAWKDDGGELNILNVSQSNTAV</sequence>
<dbReference type="InterPro" id="IPR057748">
    <property type="entry name" value="NFRKB_WH_2"/>
</dbReference>